<evidence type="ECO:0000256" key="6">
    <source>
        <dbReference type="ARBA" id="ARBA00023136"/>
    </source>
</evidence>
<feature type="region of interest" description="Disordered" evidence="7">
    <location>
        <begin position="203"/>
        <end position="222"/>
    </location>
</feature>
<organism evidence="9 10">
    <name type="scientific">Cyphellophora europaea (strain CBS 101466)</name>
    <name type="common">Phialophora europaea</name>
    <dbReference type="NCBI Taxonomy" id="1220924"/>
    <lineage>
        <taxon>Eukaryota</taxon>
        <taxon>Fungi</taxon>
        <taxon>Dikarya</taxon>
        <taxon>Ascomycota</taxon>
        <taxon>Pezizomycotina</taxon>
        <taxon>Eurotiomycetes</taxon>
        <taxon>Chaetothyriomycetidae</taxon>
        <taxon>Chaetothyriales</taxon>
        <taxon>Cyphellophoraceae</taxon>
        <taxon>Cyphellophora</taxon>
    </lineage>
</organism>
<dbReference type="InterPro" id="IPR025929">
    <property type="entry name" value="INSIG_fam"/>
</dbReference>
<evidence type="ECO:0000256" key="4">
    <source>
        <dbReference type="ARBA" id="ARBA00022824"/>
    </source>
</evidence>
<dbReference type="eggNOG" id="KOG4363">
    <property type="taxonomic scope" value="Eukaryota"/>
</dbReference>
<dbReference type="PANTHER" id="PTHR15301:SF3">
    <property type="entry name" value="PROTEIN NSG1-RELATED"/>
    <property type="match status" value="1"/>
</dbReference>
<evidence type="ECO:0000256" key="1">
    <source>
        <dbReference type="ARBA" id="ARBA00004477"/>
    </source>
</evidence>
<dbReference type="EMBL" id="KB822722">
    <property type="protein sequence ID" value="ETN38648.1"/>
    <property type="molecule type" value="Genomic_DNA"/>
</dbReference>
<keyword evidence="10" id="KW-1185">Reference proteome</keyword>
<dbReference type="HOGENOM" id="CLU_039316_0_0_1"/>
<feature type="compositionally biased region" description="Polar residues" evidence="7">
    <location>
        <begin position="37"/>
        <end position="52"/>
    </location>
</feature>
<evidence type="ECO:0000256" key="2">
    <source>
        <dbReference type="ARBA" id="ARBA00007475"/>
    </source>
</evidence>
<evidence type="ECO:0000256" key="5">
    <source>
        <dbReference type="ARBA" id="ARBA00022989"/>
    </source>
</evidence>
<sequence>MEMPLHRPVPRRPFDITPASEESSRPSSPQPEPNSPDLLSSRNDLSPQKTRSILNLTSSTLFGIYSGTSDGGNYEPGSTPWGTGAQTPSHRKSLDGYTPEEPQITWSGGNRPQSMGRHRTRRVGFRGYYLPLALQTALLFAFGVGYGSIVTHLHKTRQITPVPVPGAELSSSYYHLAWGLFGILVGNGLPLLDEWLNDSVVTDSTQPRHHRSNSGTSDHDREDSIGPIWYSAVRSVGAFVGIAFAVRKLPWQSTLQVSSTLALANPVLWYLIDRSMPGFAFSTTLAIVGTVFLSIMSPNFVPVPAIHQAVASEQVGVYMWLASILFCSTLCFGAIGRKLQL</sequence>
<dbReference type="RefSeq" id="XP_008719237.1">
    <property type="nucleotide sequence ID" value="XM_008721015.1"/>
</dbReference>
<feature type="region of interest" description="Disordered" evidence="7">
    <location>
        <begin position="1"/>
        <end position="52"/>
    </location>
</feature>
<gene>
    <name evidence="9" type="ORF">HMPREF1541_06685</name>
</gene>
<dbReference type="OrthoDB" id="205546at2759"/>
<comment type="subcellular location">
    <subcellularLocation>
        <location evidence="1">Endoplasmic reticulum membrane</location>
        <topology evidence="1">Multi-pass membrane protein</topology>
    </subcellularLocation>
</comment>
<evidence type="ECO:0000256" key="7">
    <source>
        <dbReference type="SAM" id="MobiDB-lite"/>
    </source>
</evidence>
<dbReference type="AlphaFoldDB" id="W2RSC6"/>
<dbReference type="FunCoup" id="W2RSC6">
    <property type="interactions" value="40"/>
</dbReference>
<dbReference type="GO" id="GO:0005789">
    <property type="term" value="C:endoplasmic reticulum membrane"/>
    <property type="evidence" value="ECO:0007669"/>
    <property type="project" value="UniProtKB-SubCell"/>
</dbReference>
<evidence type="ECO:0000313" key="9">
    <source>
        <dbReference type="EMBL" id="ETN38648.1"/>
    </source>
</evidence>
<feature type="compositionally biased region" description="Low complexity" evidence="7">
    <location>
        <begin position="18"/>
        <end position="27"/>
    </location>
</feature>
<evidence type="ECO:0000313" key="10">
    <source>
        <dbReference type="Proteomes" id="UP000030752"/>
    </source>
</evidence>
<dbReference type="GeneID" id="19974024"/>
<evidence type="ECO:0008006" key="11">
    <source>
        <dbReference type="Google" id="ProtNLM"/>
    </source>
</evidence>
<dbReference type="Pfam" id="PF07281">
    <property type="entry name" value="INSIG"/>
    <property type="match status" value="1"/>
</dbReference>
<dbReference type="STRING" id="1220924.W2RSC6"/>
<dbReference type="GO" id="GO:0016126">
    <property type="term" value="P:sterol biosynthetic process"/>
    <property type="evidence" value="ECO:0007669"/>
    <property type="project" value="TreeGrafter"/>
</dbReference>
<comment type="similarity">
    <text evidence="2">Belongs to the INSIG family.</text>
</comment>
<keyword evidence="3 8" id="KW-0812">Transmembrane</keyword>
<evidence type="ECO:0000256" key="8">
    <source>
        <dbReference type="SAM" id="Phobius"/>
    </source>
</evidence>
<feature type="compositionally biased region" description="Polar residues" evidence="7">
    <location>
        <begin position="104"/>
        <end position="113"/>
    </location>
</feature>
<feature type="transmembrane region" description="Helical" evidence="8">
    <location>
        <begin position="279"/>
        <end position="297"/>
    </location>
</feature>
<dbReference type="PANTHER" id="PTHR15301">
    <property type="entry name" value="INSULIN-INDUCED GENE 1"/>
    <property type="match status" value="1"/>
</dbReference>
<name>W2RSC6_CYPE1</name>
<keyword evidence="6 8" id="KW-0472">Membrane</keyword>
<dbReference type="InParanoid" id="W2RSC6"/>
<feature type="transmembrane region" description="Helical" evidence="8">
    <location>
        <begin position="317"/>
        <end position="335"/>
    </location>
</feature>
<accession>W2RSC6</accession>
<keyword evidence="5 8" id="KW-1133">Transmembrane helix</keyword>
<feature type="transmembrane region" description="Helical" evidence="8">
    <location>
        <begin position="127"/>
        <end position="153"/>
    </location>
</feature>
<evidence type="ECO:0000256" key="3">
    <source>
        <dbReference type="ARBA" id="ARBA00022692"/>
    </source>
</evidence>
<proteinExistence type="inferred from homology"/>
<dbReference type="Proteomes" id="UP000030752">
    <property type="component" value="Unassembled WGS sequence"/>
</dbReference>
<feature type="region of interest" description="Disordered" evidence="7">
    <location>
        <begin position="73"/>
        <end position="117"/>
    </location>
</feature>
<keyword evidence="4" id="KW-0256">Endoplasmic reticulum</keyword>
<dbReference type="VEuPathDB" id="FungiDB:HMPREF1541_06685"/>
<protein>
    <recommendedName>
        <fullName evidence="11">Insulin-induced protein</fullName>
    </recommendedName>
</protein>
<reference evidence="9 10" key="1">
    <citation type="submission" date="2013-03" db="EMBL/GenBank/DDBJ databases">
        <title>The Genome Sequence of Phialophora europaea CBS 101466.</title>
        <authorList>
            <consortium name="The Broad Institute Genomics Platform"/>
            <person name="Cuomo C."/>
            <person name="de Hoog S."/>
            <person name="Gorbushina A."/>
            <person name="Walker B."/>
            <person name="Young S.K."/>
            <person name="Zeng Q."/>
            <person name="Gargeya S."/>
            <person name="Fitzgerald M."/>
            <person name="Haas B."/>
            <person name="Abouelleil A."/>
            <person name="Allen A.W."/>
            <person name="Alvarado L."/>
            <person name="Arachchi H.M."/>
            <person name="Berlin A.M."/>
            <person name="Chapman S.B."/>
            <person name="Gainer-Dewar J."/>
            <person name="Goldberg J."/>
            <person name="Griggs A."/>
            <person name="Gujja S."/>
            <person name="Hansen M."/>
            <person name="Howarth C."/>
            <person name="Imamovic A."/>
            <person name="Ireland A."/>
            <person name="Larimer J."/>
            <person name="McCowan C."/>
            <person name="Murphy C."/>
            <person name="Pearson M."/>
            <person name="Poon T.W."/>
            <person name="Priest M."/>
            <person name="Roberts A."/>
            <person name="Saif S."/>
            <person name="Shea T."/>
            <person name="Sisk P."/>
            <person name="Sykes S."/>
            <person name="Wortman J."/>
            <person name="Nusbaum C."/>
            <person name="Birren B."/>
        </authorList>
    </citation>
    <scope>NUCLEOTIDE SEQUENCE [LARGE SCALE GENOMIC DNA]</scope>
    <source>
        <strain evidence="9 10">CBS 101466</strain>
    </source>
</reference>